<evidence type="ECO:0000256" key="3">
    <source>
        <dbReference type="ARBA" id="ARBA00022695"/>
    </source>
</evidence>
<dbReference type="SMART" id="SM00483">
    <property type="entry name" value="POLXc"/>
    <property type="match status" value="1"/>
</dbReference>
<dbReference type="Pfam" id="PF14520">
    <property type="entry name" value="HHH_5"/>
    <property type="match status" value="1"/>
</dbReference>
<organism evidence="7 8">
    <name type="scientific">Gemmatimonas aurantiaca</name>
    <dbReference type="NCBI Taxonomy" id="173480"/>
    <lineage>
        <taxon>Bacteria</taxon>
        <taxon>Pseudomonadati</taxon>
        <taxon>Gemmatimonadota</taxon>
        <taxon>Gemmatimonadia</taxon>
        <taxon>Gemmatimonadales</taxon>
        <taxon>Gemmatimonadaceae</taxon>
        <taxon>Gemmatimonas</taxon>
    </lineage>
</organism>
<evidence type="ECO:0000259" key="5">
    <source>
        <dbReference type="SMART" id="SM00481"/>
    </source>
</evidence>
<dbReference type="SUPFAM" id="SSF89550">
    <property type="entry name" value="PHP domain-like"/>
    <property type="match status" value="1"/>
</dbReference>
<reference evidence="7 8" key="1">
    <citation type="journal article" date="2018" name="Nat. Biotechnol.">
        <title>A standardized bacterial taxonomy based on genome phylogeny substantially revises the tree of life.</title>
        <authorList>
            <person name="Parks D.H."/>
            <person name="Chuvochina M."/>
            <person name="Waite D.W."/>
            <person name="Rinke C."/>
            <person name="Skarshewski A."/>
            <person name="Chaumeil P.A."/>
            <person name="Hugenholtz P."/>
        </authorList>
    </citation>
    <scope>NUCLEOTIDE SEQUENCE [LARGE SCALE GENOMIC DNA]</scope>
    <source>
        <strain evidence="7">UBA8844</strain>
    </source>
</reference>
<dbReference type="PANTHER" id="PTHR36928:SF1">
    <property type="entry name" value="PHOSPHATASE YCDX-RELATED"/>
    <property type="match status" value="1"/>
</dbReference>
<dbReference type="Gene3D" id="3.30.210.10">
    <property type="entry name" value="DNA polymerase, thumb domain"/>
    <property type="match status" value="1"/>
</dbReference>
<dbReference type="Gene3D" id="3.30.460.10">
    <property type="entry name" value="Beta Polymerase, domain 2"/>
    <property type="match status" value="1"/>
</dbReference>
<dbReference type="Proteomes" id="UP000264071">
    <property type="component" value="Unassembled WGS sequence"/>
</dbReference>
<protein>
    <submittedName>
        <fullName evidence="7">DNA polymerase/3'-5' exonuclease PolX</fullName>
    </submittedName>
</protein>
<keyword evidence="7" id="KW-0540">Nuclease</keyword>
<dbReference type="SUPFAM" id="SSF81301">
    <property type="entry name" value="Nucleotidyltransferase"/>
    <property type="match status" value="1"/>
</dbReference>
<dbReference type="InterPro" id="IPR016195">
    <property type="entry name" value="Pol/histidinol_Pase-like"/>
</dbReference>
<dbReference type="SMART" id="SM00278">
    <property type="entry name" value="HhH1"/>
    <property type="match status" value="2"/>
</dbReference>
<dbReference type="GO" id="GO:0008270">
    <property type="term" value="F:zinc ion binding"/>
    <property type="evidence" value="ECO:0007669"/>
    <property type="project" value="TreeGrafter"/>
</dbReference>
<dbReference type="Pfam" id="PF02811">
    <property type="entry name" value="PHP"/>
    <property type="match status" value="1"/>
</dbReference>
<dbReference type="InterPro" id="IPR043519">
    <property type="entry name" value="NT_sf"/>
</dbReference>
<dbReference type="GO" id="GO:0004527">
    <property type="term" value="F:exonuclease activity"/>
    <property type="evidence" value="ECO:0007669"/>
    <property type="project" value="UniProtKB-KW"/>
</dbReference>
<dbReference type="GO" id="GO:0006281">
    <property type="term" value="P:DNA repair"/>
    <property type="evidence" value="ECO:0007669"/>
    <property type="project" value="InterPro"/>
</dbReference>
<evidence type="ECO:0000256" key="2">
    <source>
        <dbReference type="ARBA" id="ARBA00022679"/>
    </source>
</evidence>
<evidence type="ECO:0000259" key="6">
    <source>
        <dbReference type="SMART" id="SM00483"/>
    </source>
</evidence>
<dbReference type="PIRSF" id="PIRSF005047">
    <property type="entry name" value="UCP005047_YshC"/>
    <property type="match status" value="1"/>
</dbReference>
<feature type="domain" description="Helix-hairpin-helix DNA-binding motif class 1" evidence="4">
    <location>
        <begin position="101"/>
        <end position="120"/>
    </location>
</feature>
<dbReference type="EMBL" id="DPIY01000011">
    <property type="protein sequence ID" value="HCT58610.1"/>
    <property type="molecule type" value="Genomic_DNA"/>
</dbReference>
<dbReference type="InterPro" id="IPR022311">
    <property type="entry name" value="PolX-like"/>
</dbReference>
<feature type="domain" description="Polymerase/histidinol phosphatase N-terminal" evidence="5">
    <location>
        <begin position="349"/>
        <end position="432"/>
    </location>
</feature>
<feature type="domain" description="Helix-hairpin-helix DNA-binding motif class 1" evidence="4">
    <location>
        <begin position="136"/>
        <end position="155"/>
    </location>
</feature>
<evidence type="ECO:0000313" key="7">
    <source>
        <dbReference type="EMBL" id="HCT58610.1"/>
    </source>
</evidence>
<dbReference type="GO" id="GO:0005829">
    <property type="term" value="C:cytosol"/>
    <property type="evidence" value="ECO:0007669"/>
    <property type="project" value="TreeGrafter"/>
</dbReference>
<keyword evidence="7" id="KW-0378">Hydrolase</keyword>
<dbReference type="CDD" id="cd07436">
    <property type="entry name" value="PHP_PolX"/>
    <property type="match status" value="1"/>
</dbReference>
<gene>
    <name evidence="7" type="ORF">DGD08_15505</name>
</gene>
<dbReference type="Gene3D" id="3.20.20.140">
    <property type="entry name" value="Metal-dependent hydrolases"/>
    <property type="match status" value="1"/>
</dbReference>
<dbReference type="GO" id="GO:0003887">
    <property type="term" value="F:DNA-directed DNA polymerase activity"/>
    <property type="evidence" value="ECO:0007669"/>
    <property type="project" value="InterPro"/>
</dbReference>
<dbReference type="InterPro" id="IPR037160">
    <property type="entry name" value="DNA_Pol_thumb_sf"/>
</dbReference>
<evidence type="ECO:0000259" key="4">
    <source>
        <dbReference type="SMART" id="SM00278"/>
    </source>
</evidence>
<dbReference type="InterPro" id="IPR047967">
    <property type="entry name" value="PolX_PHP"/>
</dbReference>
<dbReference type="GO" id="GO:0042578">
    <property type="term" value="F:phosphoric ester hydrolase activity"/>
    <property type="evidence" value="ECO:0007669"/>
    <property type="project" value="TreeGrafter"/>
</dbReference>
<dbReference type="InterPro" id="IPR029398">
    <property type="entry name" value="PolB_thumb"/>
</dbReference>
<dbReference type="SUPFAM" id="SSF158702">
    <property type="entry name" value="Sec63 N-terminal domain-like"/>
    <property type="match status" value="1"/>
</dbReference>
<dbReference type="InterPro" id="IPR002054">
    <property type="entry name" value="DNA-dir_DNA_pol_X"/>
</dbReference>
<dbReference type="Pfam" id="PF14791">
    <property type="entry name" value="DNA_pol_B_thumb"/>
    <property type="match status" value="1"/>
</dbReference>
<proteinExistence type="predicted"/>
<dbReference type="InterPro" id="IPR050243">
    <property type="entry name" value="PHP_phosphatase"/>
</dbReference>
<dbReference type="PANTHER" id="PTHR36928">
    <property type="entry name" value="PHOSPHATASE YCDX-RELATED"/>
    <property type="match status" value="1"/>
</dbReference>
<evidence type="ECO:0000313" key="8">
    <source>
        <dbReference type="Proteomes" id="UP000264071"/>
    </source>
</evidence>
<dbReference type="AlphaFoldDB" id="A0A3D4VBV5"/>
<dbReference type="SMART" id="SM00481">
    <property type="entry name" value="POLIIIAc"/>
    <property type="match status" value="1"/>
</dbReference>
<dbReference type="Gene3D" id="1.10.150.20">
    <property type="entry name" value="5' to 3' exonuclease, C-terminal subdomain"/>
    <property type="match status" value="1"/>
</dbReference>
<feature type="domain" description="DNA-directed DNA polymerase X" evidence="6">
    <location>
        <begin position="1"/>
        <end position="325"/>
    </location>
</feature>
<dbReference type="InterPro" id="IPR004013">
    <property type="entry name" value="PHP_dom"/>
</dbReference>
<dbReference type="InterPro" id="IPR003583">
    <property type="entry name" value="Hlx-hairpin-Hlx_DNA-bd_motif"/>
</dbReference>
<comment type="cofactor">
    <cofactor evidence="1">
        <name>Mg(2+)</name>
        <dbReference type="ChEBI" id="CHEBI:18420"/>
    </cofactor>
</comment>
<comment type="caution">
    <text evidence="7">The sequence shown here is derived from an EMBL/GenBank/DDBJ whole genome shotgun (WGS) entry which is preliminary data.</text>
</comment>
<accession>A0A3D4VBV5</accession>
<dbReference type="InterPro" id="IPR003141">
    <property type="entry name" value="Pol/His_phosphatase_N"/>
</dbReference>
<dbReference type="GO" id="GO:0003677">
    <property type="term" value="F:DNA binding"/>
    <property type="evidence" value="ECO:0007669"/>
    <property type="project" value="InterPro"/>
</dbReference>
<name>A0A3D4VBV5_9BACT</name>
<keyword evidence="2" id="KW-0808">Transferase</keyword>
<keyword evidence="3" id="KW-0548">Nucleotidyltransferase</keyword>
<keyword evidence="7" id="KW-0269">Exonuclease</keyword>
<evidence type="ECO:0000256" key="1">
    <source>
        <dbReference type="ARBA" id="ARBA00001946"/>
    </source>
</evidence>
<dbReference type="OMA" id="HNVRMRQ"/>
<sequence length="592" mass="63707">MHCRTAAHVLTSIATLLELHNADKARVRGMQTAARVVGGFADAPLGEILPILSAASGSAPATGTLVESLSDEALVVLRDLTESNSSELLERLQEETPEGLLEMLRIPGLGPARIRAIHDGLDIDSVMELEEVARNGRLAALPRFGERTAERILKGIADLRATGAAVLWQHGRAEAARIAEALRAHPDVLQLEIAGSIRRRMEVVRDIDLVAAVRGSPSVVATTLSQLRGVREVLGGGGRTIALRFEDGAHVDLHCVRPEQFVLAWWRATGSATHVNELIALATQRGFSLTGDELRDANGDVIPVADEAALYARLGLAFVPPELREATGEIGAAEADHLPELITERDLVGALHCHSQYSDGGATIEQMAAAARARGLRYLGVSDHSQSNTYAGGLARDAILQQHDEIDVLNARYAAEGVDFRVLKGIEADILPCGRVDYDAAFLDRFDFVIGSIHSRYGMNERQMTDRVLKALDDPHLTILGHPTGRLLLTREPYAIDLDAVIAKAGEVGVAVELNADPHRLDIDWRACRVAREHGTLVSIGPDAHSPQGFENLELGVATARKGWLSPANVLNARSADDVLAFARARRASLIA</sequence>